<dbReference type="RefSeq" id="WP_322468068.1">
    <property type="nucleotide sequence ID" value="NZ_JAXOJX010000079.1"/>
</dbReference>
<comment type="caution">
    <text evidence="2">The sequence shown here is derived from an EMBL/GenBank/DDBJ whole genome shotgun (WGS) entry which is preliminary data.</text>
</comment>
<feature type="non-terminal residue" evidence="2">
    <location>
        <position position="1"/>
    </location>
</feature>
<sequence length="65" mass="7049">DEDAQLHRLRARQAPRLAASCAPRLPVSGAGLVVLCIRPRSMARGPQGAVQQAKLSDRRRHAALQ</sequence>
<protein>
    <submittedName>
        <fullName evidence="2">Uncharacterized protein</fullName>
    </submittedName>
</protein>
<dbReference type="EMBL" id="JAXOJX010000079">
    <property type="protein sequence ID" value="MDZ5460697.1"/>
    <property type="molecule type" value="Genomic_DNA"/>
</dbReference>
<evidence type="ECO:0000256" key="1">
    <source>
        <dbReference type="SAM" id="MobiDB-lite"/>
    </source>
</evidence>
<name>A0ABU5IP94_9BURK</name>
<feature type="region of interest" description="Disordered" evidence="1">
    <location>
        <begin position="43"/>
        <end position="65"/>
    </location>
</feature>
<dbReference type="Proteomes" id="UP001293718">
    <property type="component" value="Unassembled WGS sequence"/>
</dbReference>
<evidence type="ECO:0000313" key="3">
    <source>
        <dbReference type="Proteomes" id="UP001293718"/>
    </source>
</evidence>
<organism evidence="2 3">
    <name type="scientific">Azohydromonas lata</name>
    <dbReference type="NCBI Taxonomy" id="45677"/>
    <lineage>
        <taxon>Bacteria</taxon>
        <taxon>Pseudomonadati</taxon>
        <taxon>Pseudomonadota</taxon>
        <taxon>Betaproteobacteria</taxon>
        <taxon>Burkholderiales</taxon>
        <taxon>Sphaerotilaceae</taxon>
        <taxon>Azohydromonas</taxon>
    </lineage>
</organism>
<reference evidence="2 3" key="1">
    <citation type="submission" date="2023-11" db="EMBL/GenBank/DDBJ databases">
        <title>Draft genome of Azohydromonas lata strain H1 (DSM1123), a polyhydroxyalkanoate producer.</title>
        <authorList>
            <person name="Traversa D."/>
            <person name="D'Addabbo P."/>
            <person name="Pazzani C."/>
            <person name="Manzari C."/>
            <person name="Chiara M."/>
            <person name="Scrascia M."/>
        </authorList>
    </citation>
    <scope>NUCLEOTIDE SEQUENCE [LARGE SCALE GENOMIC DNA]</scope>
    <source>
        <strain evidence="2 3">H1</strain>
    </source>
</reference>
<keyword evidence="3" id="KW-1185">Reference proteome</keyword>
<evidence type="ECO:0000313" key="2">
    <source>
        <dbReference type="EMBL" id="MDZ5460697.1"/>
    </source>
</evidence>
<gene>
    <name evidence="2" type="ORF">SM757_29365</name>
</gene>
<proteinExistence type="predicted"/>
<accession>A0ABU5IP94</accession>